<evidence type="ECO:0000256" key="3">
    <source>
        <dbReference type="ARBA" id="ARBA00022692"/>
    </source>
</evidence>
<gene>
    <name evidence="7" type="ORF">DEX24_09845</name>
</gene>
<feature type="transmembrane region" description="Helical" evidence="6">
    <location>
        <begin position="309"/>
        <end position="337"/>
    </location>
</feature>
<dbReference type="EMBL" id="QFVR01000012">
    <property type="protein sequence ID" value="PWI25039.1"/>
    <property type="molecule type" value="Genomic_DNA"/>
</dbReference>
<feature type="transmembrane region" description="Helical" evidence="6">
    <location>
        <begin position="5"/>
        <end position="24"/>
    </location>
</feature>
<dbReference type="RefSeq" id="WP_109306265.1">
    <property type="nucleotide sequence ID" value="NZ_BJUF01000023.1"/>
</dbReference>
<dbReference type="Pfam" id="PF01594">
    <property type="entry name" value="AI-2E_transport"/>
    <property type="match status" value="1"/>
</dbReference>
<accession>A0A2U3AKH8</accession>
<feature type="transmembrane region" description="Helical" evidence="6">
    <location>
        <begin position="218"/>
        <end position="235"/>
    </location>
</feature>
<comment type="subcellular location">
    <subcellularLocation>
        <location evidence="1">Membrane</location>
        <topology evidence="1">Multi-pass membrane protein</topology>
    </subcellularLocation>
</comment>
<reference evidence="7 8" key="1">
    <citation type="submission" date="2018-05" db="EMBL/GenBank/DDBJ databases">
        <title>Kurthia sibirica genome sequence.</title>
        <authorList>
            <person name="Maclea K.S."/>
            <person name="Goen A.E."/>
        </authorList>
    </citation>
    <scope>NUCLEOTIDE SEQUENCE [LARGE SCALE GENOMIC DNA]</scope>
    <source>
        <strain evidence="7 8">ATCC 49154</strain>
    </source>
</reference>
<protein>
    <submittedName>
        <fullName evidence="7">AI-2E family transporter</fullName>
    </submittedName>
</protein>
<keyword evidence="4 6" id="KW-1133">Transmembrane helix</keyword>
<dbReference type="GO" id="GO:0016020">
    <property type="term" value="C:membrane"/>
    <property type="evidence" value="ECO:0007669"/>
    <property type="project" value="UniProtKB-SubCell"/>
</dbReference>
<keyword evidence="5 6" id="KW-0472">Membrane</keyword>
<dbReference type="PANTHER" id="PTHR21716">
    <property type="entry name" value="TRANSMEMBRANE PROTEIN"/>
    <property type="match status" value="1"/>
</dbReference>
<dbReference type="OrthoDB" id="9793390at2"/>
<evidence type="ECO:0000256" key="5">
    <source>
        <dbReference type="ARBA" id="ARBA00023136"/>
    </source>
</evidence>
<evidence type="ECO:0000256" key="6">
    <source>
        <dbReference type="SAM" id="Phobius"/>
    </source>
</evidence>
<dbReference type="PANTHER" id="PTHR21716:SF69">
    <property type="entry name" value="TRANSPORT PROTEIN YUBA-RELATED"/>
    <property type="match status" value="1"/>
</dbReference>
<sequence length="359" mass="40719">MTKKVWFQSAVGILLLLLIIKYFLEIKHIFYPIVVLLSAIFTPLLIGGVLFYITEPLQKFLEKRKFPRWASILTILVLLIGIVAGFVSFIWPMISTQLNNFIQALPSLMNELSKGTRYIIEQRENLPSQVQDAIETAINSIKDYAILTSKFLVDVIATIVSWAFVLILIPFFFIYMLKDHEKFAPRIYGLFSGQRKEWVAKTLKEVNDVLKNYIQGQMLISLILATIMYIGYLIIGLEFALLLVIFAFFMNIIPFIGPWIAFIPALIIGLLNDPIQAFWVCVVTLVAQQTDSNFITPNVMGKTLDIHPLTVITIILAGGNIAGFLGILLGVPFYAVVKVIVKNIYERRIEIRQAATKEI</sequence>
<keyword evidence="3 6" id="KW-0812">Transmembrane</keyword>
<comment type="similarity">
    <text evidence="2">Belongs to the autoinducer-2 exporter (AI-2E) (TC 2.A.86) family.</text>
</comment>
<proteinExistence type="inferred from homology"/>
<name>A0A2U3AKH8_9BACL</name>
<dbReference type="InterPro" id="IPR002549">
    <property type="entry name" value="AI-2E-like"/>
</dbReference>
<feature type="transmembrane region" description="Helical" evidence="6">
    <location>
        <begin position="241"/>
        <end position="263"/>
    </location>
</feature>
<evidence type="ECO:0000256" key="1">
    <source>
        <dbReference type="ARBA" id="ARBA00004141"/>
    </source>
</evidence>
<feature type="transmembrane region" description="Helical" evidence="6">
    <location>
        <begin position="155"/>
        <end position="177"/>
    </location>
</feature>
<evidence type="ECO:0000256" key="2">
    <source>
        <dbReference type="ARBA" id="ARBA00009773"/>
    </source>
</evidence>
<evidence type="ECO:0000256" key="4">
    <source>
        <dbReference type="ARBA" id="ARBA00022989"/>
    </source>
</evidence>
<dbReference type="AlphaFoldDB" id="A0A2U3AKH8"/>
<dbReference type="Proteomes" id="UP000245938">
    <property type="component" value="Unassembled WGS sequence"/>
</dbReference>
<evidence type="ECO:0000313" key="8">
    <source>
        <dbReference type="Proteomes" id="UP000245938"/>
    </source>
</evidence>
<comment type="caution">
    <text evidence="7">The sequence shown here is derived from an EMBL/GenBank/DDBJ whole genome shotgun (WGS) entry which is preliminary data.</text>
</comment>
<evidence type="ECO:0000313" key="7">
    <source>
        <dbReference type="EMBL" id="PWI25039.1"/>
    </source>
</evidence>
<organism evidence="7 8">
    <name type="scientific">Kurthia sibirica</name>
    <dbReference type="NCBI Taxonomy" id="202750"/>
    <lineage>
        <taxon>Bacteria</taxon>
        <taxon>Bacillati</taxon>
        <taxon>Bacillota</taxon>
        <taxon>Bacilli</taxon>
        <taxon>Bacillales</taxon>
        <taxon>Caryophanaceae</taxon>
        <taxon>Kurthia</taxon>
    </lineage>
</organism>
<keyword evidence="8" id="KW-1185">Reference proteome</keyword>
<dbReference type="GO" id="GO:0055085">
    <property type="term" value="P:transmembrane transport"/>
    <property type="evidence" value="ECO:0007669"/>
    <property type="project" value="TreeGrafter"/>
</dbReference>
<feature type="transmembrane region" description="Helical" evidence="6">
    <location>
        <begin position="66"/>
        <end position="91"/>
    </location>
</feature>
<feature type="transmembrane region" description="Helical" evidence="6">
    <location>
        <begin position="30"/>
        <end position="54"/>
    </location>
</feature>